<evidence type="ECO:0000313" key="3">
    <source>
        <dbReference type="Proteomes" id="UP001565471"/>
    </source>
</evidence>
<evidence type="ECO:0000256" key="1">
    <source>
        <dbReference type="SAM" id="MobiDB-lite"/>
    </source>
</evidence>
<reference evidence="2 3" key="1">
    <citation type="submission" date="2024-07" db="EMBL/GenBank/DDBJ databases">
        <title>Genomic Encyclopedia of Type Strains, Phase V (KMG-V): Genome sequencing to study the core and pangenomes of soil and plant-associated prokaryotes.</title>
        <authorList>
            <person name="Whitman W."/>
        </authorList>
    </citation>
    <scope>NUCLEOTIDE SEQUENCE [LARGE SCALE GENOMIC DNA]</scope>
    <source>
        <strain evidence="2 3">USDA 415</strain>
    </source>
</reference>
<name>A0ABV4F8T3_BRAEL</name>
<dbReference type="Proteomes" id="UP001565471">
    <property type="component" value="Unassembled WGS sequence"/>
</dbReference>
<evidence type="ECO:0000313" key="2">
    <source>
        <dbReference type="EMBL" id="MEY9319380.1"/>
    </source>
</evidence>
<feature type="compositionally biased region" description="Polar residues" evidence="1">
    <location>
        <begin position="86"/>
        <end position="101"/>
    </location>
</feature>
<comment type="caution">
    <text evidence="2">The sequence shown here is derived from an EMBL/GenBank/DDBJ whole genome shotgun (WGS) entry which is preliminary data.</text>
</comment>
<sequence length="158" mass="16946">MALNQFIGEPFANNPPHQTWARPGSKIRVLIIRLRYPSGSKLPVRGLDVVAAFAHPLSPASKLLAYPPPAGPSLFYQPHPLERPQTPHSCGSPGRTSVGGTVSSKATVTAVAHDTPVKSGAPLGRDFLMELARSFDLGLGPRRPRDHVAAPARRPWAI</sequence>
<dbReference type="EMBL" id="JBGBZA010000002">
    <property type="protein sequence ID" value="MEY9319380.1"/>
    <property type="molecule type" value="Genomic_DNA"/>
</dbReference>
<keyword evidence="3" id="KW-1185">Reference proteome</keyword>
<proteinExistence type="predicted"/>
<protein>
    <submittedName>
        <fullName evidence="2">Uncharacterized protein</fullName>
    </submittedName>
</protein>
<gene>
    <name evidence="2" type="ORF">ABIF29_006179</name>
</gene>
<accession>A0ABV4F8T3</accession>
<organism evidence="2 3">
    <name type="scientific">Bradyrhizobium elkanii</name>
    <dbReference type="NCBI Taxonomy" id="29448"/>
    <lineage>
        <taxon>Bacteria</taxon>
        <taxon>Pseudomonadati</taxon>
        <taxon>Pseudomonadota</taxon>
        <taxon>Alphaproteobacteria</taxon>
        <taxon>Hyphomicrobiales</taxon>
        <taxon>Nitrobacteraceae</taxon>
        <taxon>Bradyrhizobium</taxon>
    </lineage>
</organism>
<feature type="region of interest" description="Disordered" evidence="1">
    <location>
        <begin position="81"/>
        <end position="101"/>
    </location>
</feature>